<dbReference type="InterPro" id="IPR001138">
    <property type="entry name" value="Zn2Cys6_DnaBD"/>
</dbReference>
<evidence type="ECO:0000256" key="4">
    <source>
        <dbReference type="ARBA" id="ARBA00023125"/>
    </source>
</evidence>
<evidence type="ECO:0000259" key="7">
    <source>
        <dbReference type="PROSITE" id="PS50048"/>
    </source>
</evidence>
<name>A0ABR4H1Q3_9EURO</name>
<dbReference type="PANTHER" id="PTHR47540">
    <property type="entry name" value="THIAMINE REPRESSIBLE GENES REGULATORY PROTEIN THI5"/>
    <property type="match status" value="1"/>
</dbReference>
<dbReference type="PANTHER" id="PTHR47540:SF6">
    <property type="entry name" value="ZN(II)2CYS6 TRANSCRIPTION FACTOR (EUROFUNG)"/>
    <property type="match status" value="1"/>
</dbReference>
<evidence type="ECO:0000256" key="6">
    <source>
        <dbReference type="ARBA" id="ARBA00023242"/>
    </source>
</evidence>
<keyword evidence="3" id="KW-0805">Transcription regulation</keyword>
<evidence type="ECO:0000256" key="2">
    <source>
        <dbReference type="ARBA" id="ARBA00022723"/>
    </source>
</evidence>
<dbReference type="Pfam" id="PF00172">
    <property type="entry name" value="Zn_clus"/>
    <property type="match status" value="1"/>
</dbReference>
<comment type="caution">
    <text evidence="8">The sequence shown here is derived from an EMBL/GenBank/DDBJ whole genome shotgun (WGS) entry which is preliminary data.</text>
</comment>
<feature type="domain" description="Zn(2)-C6 fungal-type" evidence="7">
    <location>
        <begin position="18"/>
        <end position="47"/>
    </location>
</feature>
<keyword evidence="5" id="KW-0804">Transcription</keyword>
<dbReference type="PROSITE" id="PS50048">
    <property type="entry name" value="ZN2_CY6_FUNGAL_2"/>
    <property type="match status" value="1"/>
</dbReference>
<protein>
    <recommendedName>
        <fullName evidence="7">Zn(2)-C6 fungal-type domain-containing protein</fullName>
    </recommendedName>
</protein>
<dbReference type="CDD" id="cd12148">
    <property type="entry name" value="fungal_TF_MHR"/>
    <property type="match status" value="1"/>
</dbReference>
<evidence type="ECO:0000256" key="5">
    <source>
        <dbReference type="ARBA" id="ARBA00023163"/>
    </source>
</evidence>
<comment type="subcellular location">
    <subcellularLocation>
        <location evidence="1">Nucleus</location>
    </subcellularLocation>
</comment>
<dbReference type="Pfam" id="PF04082">
    <property type="entry name" value="Fungal_trans"/>
    <property type="match status" value="1"/>
</dbReference>
<organism evidence="8 9">
    <name type="scientific">Aspergillus granulosus</name>
    <dbReference type="NCBI Taxonomy" id="176169"/>
    <lineage>
        <taxon>Eukaryota</taxon>
        <taxon>Fungi</taxon>
        <taxon>Dikarya</taxon>
        <taxon>Ascomycota</taxon>
        <taxon>Pezizomycotina</taxon>
        <taxon>Eurotiomycetes</taxon>
        <taxon>Eurotiomycetidae</taxon>
        <taxon>Eurotiales</taxon>
        <taxon>Aspergillaceae</taxon>
        <taxon>Aspergillus</taxon>
        <taxon>Aspergillus subgen. Nidulantes</taxon>
    </lineage>
</organism>
<dbReference type="CDD" id="cd00067">
    <property type="entry name" value="GAL4"/>
    <property type="match status" value="1"/>
</dbReference>
<gene>
    <name evidence="8" type="ORF">BJX63DRAFT_435240</name>
</gene>
<evidence type="ECO:0000256" key="1">
    <source>
        <dbReference type="ARBA" id="ARBA00004123"/>
    </source>
</evidence>
<evidence type="ECO:0000256" key="3">
    <source>
        <dbReference type="ARBA" id="ARBA00023015"/>
    </source>
</evidence>
<keyword evidence="2" id="KW-0479">Metal-binding</keyword>
<keyword evidence="4" id="KW-0238">DNA-binding</keyword>
<dbReference type="InterPro" id="IPR036864">
    <property type="entry name" value="Zn2-C6_fun-type_DNA-bd_sf"/>
</dbReference>
<evidence type="ECO:0000313" key="9">
    <source>
        <dbReference type="Proteomes" id="UP001610334"/>
    </source>
</evidence>
<dbReference type="SMART" id="SM00906">
    <property type="entry name" value="Fungal_trans"/>
    <property type="match status" value="1"/>
</dbReference>
<keyword evidence="6" id="KW-0539">Nucleus</keyword>
<dbReference type="PROSITE" id="PS00463">
    <property type="entry name" value="ZN2_CY6_FUNGAL_1"/>
    <property type="match status" value="1"/>
</dbReference>
<dbReference type="Proteomes" id="UP001610334">
    <property type="component" value="Unassembled WGS sequence"/>
</dbReference>
<keyword evidence="9" id="KW-1185">Reference proteome</keyword>
<dbReference type="InterPro" id="IPR007219">
    <property type="entry name" value="XnlR_reg_dom"/>
</dbReference>
<sequence>MPFASPQQSVGSKKCHKACERCRAMKVKCSGTDPCTRCARRKRRCHYTVEEERVSVPRSYLRDLEQRREQPTLHNNVTHQQFLLPDASPVLDVPEQHEPPWKFSHNPLIEYSFAKAPDGRFWYMGPSSSWSFCRRVLALLGEHVPETNHPPDPWNVDGTAFILKWRPLATEEVPDLRDLPPIDYGLYLIHTVHFHFDVLFYIIDKAAFIRSLEEFYTNPEEQVHSMRLWFAQYLLLIAFGKAFHAHNRPPNTPPDGYCYAARAMALMPDMSGMHKNPLQCIQALTLAAIYFQSVDMRVAAFQHIGYALRICIIEGIHRHVPAELNGEEFSRQCRTIFWIVYMLDREFAALIGAPSSIRDEDITVKLFVNGTVEEKALTLHVRLARLSARVLTTVYGVGADFDGTLIKDTQSIFRDLAGLSQDLNYLLKSHFHGSLSRASRAATRLILAYHHCVVLTTRPLVMCALHAHIERSQTPTHPHPNNNPPTLSLSLSPVVMCLLSCCVDSAQTVLQTLRTLSDQESIEAFLPFQIEDAFASAFLLYIIRVIAPTLTPEDHWIENTDFVMERLVAKGNLAAPLRRAELDHLKRVIEPLMIGSGSLGRTGCEREREHLGALLPSTGPELQGEEETQGHRNGIEELDWDIFGVEGTVGIEPVELLDLAEQLDIEGIMRYSVD</sequence>
<dbReference type="SUPFAM" id="SSF57701">
    <property type="entry name" value="Zn2/Cys6 DNA-binding domain"/>
    <property type="match status" value="1"/>
</dbReference>
<dbReference type="SMART" id="SM00066">
    <property type="entry name" value="GAL4"/>
    <property type="match status" value="1"/>
</dbReference>
<proteinExistence type="predicted"/>
<dbReference type="EMBL" id="JBFXLT010000090">
    <property type="protein sequence ID" value="KAL2809371.1"/>
    <property type="molecule type" value="Genomic_DNA"/>
</dbReference>
<dbReference type="Gene3D" id="4.10.240.10">
    <property type="entry name" value="Zn(2)-C6 fungal-type DNA-binding domain"/>
    <property type="match status" value="1"/>
</dbReference>
<accession>A0ABR4H1Q3</accession>
<evidence type="ECO:0000313" key="8">
    <source>
        <dbReference type="EMBL" id="KAL2809371.1"/>
    </source>
</evidence>
<dbReference type="InterPro" id="IPR051711">
    <property type="entry name" value="Stress_Response_Reg"/>
</dbReference>
<reference evidence="8 9" key="1">
    <citation type="submission" date="2024-07" db="EMBL/GenBank/DDBJ databases">
        <title>Section-level genome sequencing and comparative genomics of Aspergillus sections Usti and Cavernicolus.</title>
        <authorList>
            <consortium name="Lawrence Berkeley National Laboratory"/>
            <person name="Nybo J.L."/>
            <person name="Vesth T.C."/>
            <person name="Theobald S."/>
            <person name="Frisvad J.C."/>
            <person name="Larsen T.O."/>
            <person name="Kjaerboelling I."/>
            <person name="Rothschild-Mancinelli K."/>
            <person name="Lyhne E.K."/>
            <person name="Kogle M.E."/>
            <person name="Barry K."/>
            <person name="Clum A."/>
            <person name="Na H."/>
            <person name="Ledsgaard L."/>
            <person name="Lin J."/>
            <person name="Lipzen A."/>
            <person name="Kuo A."/>
            <person name="Riley R."/>
            <person name="Mondo S."/>
            <person name="Labutti K."/>
            <person name="Haridas S."/>
            <person name="Pangalinan J."/>
            <person name="Salamov A.A."/>
            <person name="Simmons B.A."/>
            <person name="Magnuson J.K."/>
            <person name="Chen J."/>
            <person name="Drula E."/>
            <person name="Henrissat B."/>
            <person name="Wiebenga A."/>
            <person name="Lubbers R.J."/>
            <person name="Gomes A.C."/>
            <person name="Makela M.R."/>
            <person name="Stajich J."/>
            <person name="Grigoriev I.V."/>
            <person name="Mortensen U.H."/>
            <person name="De Vries R.P."/>
            <person name="Baker S.E."/>
            <person name="Andersen M.R."/>
        </authorList>
    </citation>
    <scope>NUCLEOTIDE SEQUENCE [LARGE SCALE GENOMIC DNA]</scope>
    <source>
        <strain evidence="8 9">CBS 588.65</strain>
    </source>
</reference>